<keyword evidence="1" id="KW-1133">Transmembrane helix</keyword>
<name>A0A1T4RLG1_9GAMM</name>
<keyword evidence="3" id="KW-1185">Reference proteome</keyword>
<evidence type="ECO:0000256" key="1">
    <source>
        <dbReference type="SAM" id="Phobius"/>
    </source>
</evidence>
<accession>A0A1T4RLG1</accession>
<reference evidence="2 3" key="1">
    <citation type="submission" date="2017-02" db="EMBL/GenBank/DDBJ databases">
        <authorList>
            <person name="Peterson S.W."/>
        </authorList>
    </citation>
    <scope>NUCLEOTIDE SEQUENCE [LARGE SCALE GENOMIC DNA]</scope>
    <source>
        <strain evidence="2 3">DSM 21749</strain>
    </source>
</reference>
<feature type="transmembrane region" description="Helical" evidence="1">
    <location>
        <begin position="54"/>
        <end position="71"/>
    </location>
</feature>
<dbReference type="PANTHER" id="PTHR28008:SF1">
    <property type="entry name" value="DOMAIN PROTEIN, PUTATIVE (AFU_ORTHOLOGUE AFUA_3G10980)-RELATED"/>
    <property type="match status" value="1"/>
</dbReference>
<organism evidence="2 3">
    <name type="scientific">Lysobacter spongiicola DSM 21749</name>
    <dbReference type="NCBI Taxonomy" id="1122188"/>
    <lineage>
        <taxon>Bacteria</taxon>
        <taxon>Pseudomonadati</taxon>
        <taxon>Pseudomonadota</taxon>
        <taxon>Gammaproteobacteria</taxon>
        <taxon>Lysobacterales</taxon>
        <taxon>Lysobacteraceae</taxon>
        <taxon>Novilysobacter</taxon>
    </lineage>
</organism>
<evidence type="ECO:0000313" key="3">
    <source>
        <dbReference type="Proteomes" id="UP000190061"/>
    </source>
</evidence>
<dbReference type="OrthoDB" id="3790495at2"/>
<dbReference type="PANTHER" id="PTHR28008">
    <property type="entry name" value="DOMAIN PROTEIN, PUTATIVE (AFU_ORTHOLOGUE AFUA_3G10980)-RELATED"/>
    <property type="match status" value="1"/>
</dbReference>
<dbReference type="RefSeq" id="WP_159447387.1">
    <property type="nucleotide sequence ID" value="NZ_FUXP01000009.1"/>
</dbReference>
<protein>
    <recommendedName>
        <fullName evidence="4">VanZ like family protein</fullName>
    </recommendedName>
</protein>
<keyword evidence="1" id="KW-0812">Transmembrane</keyword>
<dbReference type="Proteomes" id="UP000190061">
    <property type="component" value="Unassembled WGS sequence"/>
</dbReference>
<dbReference type="STRING" id="1122188.SAMN02745674_02240"/>
<feature type="transmembrane region" description="Helical" evidence="1">
    <location>
        <begin position="78"/>
        <end position="98"/>
    </location>
</feature>
<dbReference type="EMBL" id="FUXP01000009">
    <property type="protein sequence ID" value="SKA16521.1"/>
    <property type="molecule type" value="Genomic_DNA"/>
</dbReference>
<evidence type="ECO:0008006" key="4">
    <source>
        <dbReference type="Google" id="ProtNLM"/>
    </source>
</evidence>
<gene>
    <name evidence="2" type="ORF">SAMN02745674_02240</name>
</gene>
<proteinExistence type="predicted"/>
<sequence>MSVPAGDPAHWLRPFRRPALWCSGWAVLFALVATGSLLPASNVPSMPVPGLDKLQHFLGYATLSAYGVMLFGRMRPQALAAALVVAFGVGVEWAQGAVTADRNPEAADAMANALGALAGLLLASTPVAPWLQRLDGRLFPPRQRPERD</sequence>
<evidence type="ECO:0000313" key="2">
    <source>
        <dbReference type="EMBL" id="SKA16521.1"/>
    </source>
</evidence>
<feature type="transmembrane region" description="Helical" evidence="1">
    <location>
        <begin position="20"/>
        <end position="42"/>
    </location>
</feature>
<dbReference type="AlphaFoldDB" id="A0A1T4RLG1"/>
<feature type="transmembrane region" description="Helical" evidence="1">
    <location>
        <begin position="110"/>
        <end position="131"/>
    </location>
</feature>
<keyword evidence="1" id="KW-0472">Membrane</keyword>